<dbReference type="Pfam" id="PF01425">
    <property type="entry name" value="Amidase"/>
    <property type="match status" value="2"/>
</dbReference>
<proteinExistence type="predicted"/>
<sequence length="396" mass="40976">MSAALRASSARFGHLYTVFDPAPAAPPTGPLAGWTVGVKDNLALAGRTTYAGSPVPWDPRPARRSARAVELLERAGARVVASTAMDELAHGFTTSNEHRPVCRNPHDPDRTAGGSSGGSAVAVALGDVRLALGTDTNGSVRVPASLCGVVGFKPGFGRVDAGGLVPFARSLDHVGWFTRTVADSAAVLDVLVPGDDAPGPVRTAAVDVGDWADADGLAAQERAVAALGVRERVAFPWFEEAMAASLVVTAVEGAEAHHATLLRHRQRLGRGVRTGLTAGLAVPGAAYVAAQRYRELLRRRVGQLLHTTDVLVLPTTPGSAPRHDQDRIALGHGREADREPYLGVLTAPFSFLGLPAVSVPSGGDLPVGVQLVGRAGSERALLQVAARLEAAIGVPA</sequence>
<dbReference type="Proteomes" id="UP001239215">
    <property type="component" value="Unassembled WGS sequence"/>
</dbReference>
<feature type="region of interest" description="Disordered" evidence="1">
    <location>
        <begin position="95"/>
        <end position="118"/>
    </location>
</feature>
<dbReference type="Gene3D" id="3.90.1300.10">
    <property type="entry name" value="Amidase signature (AS) domain"/>
    <property type="match status" value="1"/>
</dbReference>
<gene>
    <name evidence="3" type="ORF">QE405_003340</name>
</gene>
<evidence type="ECO:0000259" key="2">
    <source>
        <dbReference type="Pfam" id="PF01425"/>
    </source>
</evidence>
<feature type="compositionally biased region" description="Basic and acidic residues" evidence="1">
    <location>
        <begin position="96"/>
        <end position="110"/>
    </location>
</feature>
<dbReference type="SUPFAM" id="SSF75304">
    <property type="entry name" value="Amidase signature (AS) enzymes"/>
    <property type="match status" value="1"/>
</dbReference>
<feature type="domain" description="Amidase" evidence="2">
    <location>
        <begin position="26"/>
        <end position="193"/>
    </location>
</feature>
<accession>A0AAJ1X2P6</accession>
<dbReference type="GO" id="GO:0003824">
    <property type="term" value="F:catalytic activity"/>
    <property type="evidence" value="ECO:0007669"/>
    <property type="project" value="InterPro"/>
</dbReference>
<reference evidence="3" key="1">
    <citation type="submission" date="2023-07" db="EMBL/GenBank/DDBJ databases">
        <title>Functional and genomic diversity of the sorghum phyllosphere microbiome.</title>
        <authorList>
            <person name="Shade A."/>
        </authorList>
    </citation>
    <scope>NUCLEOTIDE SEQUENCE</scope>
    <source>
        <strain evidence="3">SORGH_AS_1067</strain>
    </source>
</reference>
<feature type="domain" description="Amidase" evidence="2">
    <location>
        <begin position="284"/>
        <end position="382"/>
    </location>
</feature>
<dbReference type="InterPro" id="IPR023631">
    <property type="entry name" value="Amidase_dom"/>
</dbReference>
<dbReference type="PANTHER" id="PTHR11895">
    <property type="entry name" value="TRANSAMIDASE"/>
    <property type="match status" value="1"/>
</dbReference>
<protein>
    <submittedName>
        <fullName evidence="3">Asp-tRNA(Asn)/Glu-tRNA(Gln) amidotransferase A subunit family amidase</fullName>
    </submittedName>
</protein>
<dbReference type="EMBL" id="JAUTAN010000001">
    <property type="protein sequence ID" value="MDQ1106056.1"/>
    <property type="molecule type" value="Genomic_DNA"/>
</dbReference>
<dbReference type="InterPro" id="IPR036928">
    <property type="entry name" value="AS_sf"/>
</dbReference>
<dbReference type="InterPro" id="IPR000120">
    <property type="entry name" value="Amidase"/>
</dbReference>
<evidence type="ECO:0000313" key="3">
    <source>
        <dbReference type="EMBL" id="MDQ1106056.1"/>
    </source>
</evidence>
<dbReference type="RefSeq" id="WP_307202861.1">
    <property type="nucleotide sequence ID" value="NZ_JAUTAN010000001.1"/>
</dbReference>
<dbReference type="PANTHER" id="PTHR11895:SF172">
    <property type="entry name" value="GLUTAMYL-TRNA(GLN) AMIDOTRANSFERASE"/>
    <property type="match status" value="1"/>
</dbReference>
<comment type="caution">
    <text evidence="3">The sequence shown here is derived from an EMBL/GenBank/DDBJ whole genome shotgun (WGS) entry which is preliminary data.</text>
</comment>
<name>A0AAJ1X2P6_9ACTN</name>
<evidence type="ECO:0000313" key="4">
    <source>
        <dbReference type="Proteomes" id="UP001239215"/>
    </source>
</evidence>
<organism evidence="3 4">
    <name type="scientific">Nocardioides zeae</name>
    <dbReference type="NCBI Taxonomy" id="1457234"/>
    <lineage>
        <taxon>Bacteria</taxon>
        <taxon>Bacillati</taxon>
        <taxon>Actinomycetota</taxon>
        <taxon>Actinomycetes</taxon>
        <taxon>Propionibacteriales</taxon>
        <taxon>Nocardioidaceae</taxon>
        <taxon>Nocardioides</taxon>
    </lineage>
</organism>
<dbReference type="AlphaFoldDB" id="A0AAJ1X2P6"/>
<evidence type="ECO:0000256" key="1">
    <source>
        <dbReference type="SAM" id="MobiDB-lite"/>
    </source>
</evidence>